<evidence type="ECO:0000313" key="2">
    <source>
        <dbReference type="Proteomes" id="UP000887574"/>
    </source>
</evidence>
<sequence>MPSLPSPHQFFGNHRNGYQENGSRDNSQNSSSGSAHMTNDLLNYESHIRIVTPEQSSSLSDSVFASREKSQKSQSLIRGAGQQEQINSSTAETPSSPHILSPNPISNGAGDIGSEVFTVQKQPDMLAMQPEIRGKQPSRASSISHPSLGKAGTVHESPDSSSHNHIFLSPSEAPKKKECGKEKKAASLSISSLTYAPLESNHSLIPHQPMKPLKKSNSNIDVPVFQRTPLPNIEPPLNHSTPYFAEATPVMPRQSVHEEGVSEYNLNDQTAAENNEMPMV</sequence>
<evidence type="ECO:0000313" key="3">
    <source>
        <dbReference type="WBParaSite" id="jg381"/>
    </source>
</evidence>
<proteinExistence type="predicted"/>
<dbReference type="WBParaSite" id="jg381">
    <property type="protein sequence ID" value="jg381"/>
    <property type="gene ID" value="jg381"/>
</dbReference>
<feature type="region of interest" description="Disordered" evidence="1">
    <location>
        <begin position="131"/>
        <end position="165"/>
    </location>
</feature>
<reference evidence="3" key="1">
    <citation type="submission" date="2022-11" db="UniProtKB">
        <authorList>
            <consortium name="WormBaseParasite"/>
        </authorList>
    </citation>
    <scope>IDENTIFICATION</scope>
</reference>
<feature type="compositionally biased region" description="Polar residues" evidence="1">
    <location>
        <begin position="72"/>
        <end position="99"/>
    </location>
</feature>
<feature type="region of interest" description="Disordered" evidence="1">
    <location>
        <begin position="53"/>
        <end position="99"/>
    </location>
</feature>
<feature type="region of interest" description="Disordered" evidence="1">
    <location>
        <begin position="1"/>
        <end position="40"/>
    </location>
</feature>
<feature type="compositionally biased region" description="Low complexity" evidence="1">
    <location>
        <begin position="24"/>
        <end position="34"/>
    </location>
</feature>
<dbReference type="Proteomes" id="UP000887574">
    <property type="component" value="Unplaced"/>
</dbReference>
<accession>A0A915E9K5</accession>
<keyword evidence="2" id="KW-1185">Reference proteome</keyword>
<name>A0A915E9K5_9BILA</name>
<feature type="compositionally biased region" description="Polar residues" evidence="1">
    <location>
        <begin position="53"/>
        <end position="63"/>
    </location>
</feature>
<evidence type="ECO:0000256" key="1">
    <source>
        <dbReference type="SAM" id="MobiDB-lite"/>
    </source>
</evidence>
<protein>
    <submittedName>
        <fullName evidence="3">Uncharacterized protein</fullName>
    </submittedName>
</protein>
<organism evidence="2 3">
    <name type="scientific">Ditylenchus dipsaci</name>
    <dbReference type="NCBI Taxonomy" id="166011"/>
    <lineage>
        <taxon>Eukaryota</taxon>
        <taxon>Metazoa</taxon>
        <taxon>Ecdysozoa</taxon>
        <taxon>Nematoda</taxon>
        <taxon>Chromadorea</taxon>
        <taxon>Rhabditida</taxon>
        <taxon>Tylenchina</taxon>
        <taxon>Tylenchomorpha</taxon>
        <taxon>Sphaerularioidea</taxon>
        <taxon>Anguinidae</taxon>
        <taxon>Anguininae</taxon>
        <taxon>Ditylenchus</taxon>
    </lineage>
</organism>
<dbReference type="AlphaFoldDB" id="A0A915E9K5"/>